<accession>A0ACB7P2H9</accession>
<reference evidence="1 2" key="1">
    <citation type="journal article" date="2021" name="Nat. Commun.">
        <title>Genetic determinants of endophytism in the Arabidopsis root mycobiome.</title>
        <authorList>
            <person name="Mesny F."/>
            <person name="Miyauchi S."/>
            <person name="Thiergart T."/>
            <person name="Pickel B."/>
            <person name="Atanasova L."/>
            <person name="Karlsson M."/>
            <person name="Huettel B."/>
            <person name="Barry K.W."/>
            <person name="Haridas S."/>
            <person name="Chen C."/>
            <person name="Bauer D."/>
            <person name="Andreopoulos W."/>
            <person name="Pangilinan J."/>
            <person name="LaButti K."/>
            <person name="Riley R."/>
            <person name="Lipzen A."/>
            <person name="Clum A."/>
            <person name="Drula E."/>
            <person name="Henrissat B."/>
            <person name="Kohler A."/>
            <person name="Grigoriev I.V."/>
            <person name="Martin F.M."/>
            <person name="Hacquard S."/>
        </authorList>
    </citation>
    <scope>NUCLEOTIDE SEQUENCE [LARGE SCALE GENOMIC DNA]</scope>
    <source>
        <strain evidence="1 2">MPI-SDFR-AT-0079</strain>
    </source>
</reference>
<comment type="caution">
    <text evidence="1">The sequence shown here is derived from an EMBL/GenBank/DDBJ whole genome shotgun (WGS) entry which is preliminary data.</text>
</comment>
<dbReference type="EMBL" id="JAGIZQ010000005">
    <property type="protein sequence ID" value="KAH6628228.1"/>
    <property type="molecule type" value="Genomic_DNA"/>
</dbReference>
<name>A0ACB7P2H9_9PEZI</name>
<evidence type="ECO:0000313" key="1">
    <source>
        <dbReference type="EMBL" id="KAH6628228.1"/>
    </source>
</evidence>
<proteinExistence type="predicted"/>
<organism evidence="1 2">
    <name type="scientific">Chaetomium tenue</name>
    <dbReference type="NCBI Taxonomy" id="1854479"/>
    <lineage>
        <taxon>Eukaryota</taxon>
        <taxon>Fungi</taxon>
        <taxon>Dikarya</taxon>
        <taxon>Ascomycota</taxon>
        <taxon>Pezizomycotina</taxon>
        <taxon>Sordariomycetes</taxon>
        <taxon>Sordariomycetidae</taxon>
        <taxon>Sordariales</taxon>
        <taxon>Chaetomiaceae</taxon>
        <taxon>Chaetomium</taxon>
    </lineage>
</organism>
<dbReference type="Proteomes" id="UP000724584">
    <property type="component" value="Unassembled WGS sequence"/>
</dbReference>
<keyword evidence="2" id="KW-1185">Reference proteome</keyword>
<evidence type="ECO:0000313" key="2">
    <source>
        <dbReference type="Proteomes" id="UP000724584"/>
    </source>
</evidence>
<sequence length="171" mass="19483">MPRNKKNPSYNPKERAVARRPGPAPPEPPQRDDPPNLDQPRRPSYNPRQRFLAPKPGSAPPKSPQIHESDDPPRPGLFQPLAILGRNVEDQNFDEIAQAMVVKLQGKYKMTLPMIRSLYLWQIHHNTKPSPASAELDRKLFVTIVDIVERRLIEKSTAKKKLTTGSEDCWV</sequence>
<protein>
    <submittedName>
        <fullName evidence="1">Uncharacterized protein</fullName>
    </submittedName>
</protein>
<gene>
    <name evidence="1" type="ORF">F5144DRAFT_549563</name>
</gene>